<evidence type="ECO:0000256" key="3">
    <source>
        <dbReference type="ARBA" id="ARBA00023163"/>
    </source>
</evidence>
<proteinExistence type="predicted"/>
<feature type="region of interest" description="Disordered" evidence="4">
    <location>
        <begin position="1"/>
        <end position="23"/>
    </location>
</feature>
<reference evidence="7 8" key="1">
    <citation type="journal article" date="2024" name="Chem. Sci.">
        <title>Discovery of megapolipeptins by genome mining of a Burkholderiales bacteria collection.</title>
        <authorList>
            <person name="Paulo B.S."/>
            <person name="Recchia M.J.J."/>
            <person name="Lee S."/>
            <person name="Fergusson C.H."/>
            <person name="Romanowski S.B."/>
            <person name="Hernandez A."/>
            <person name="Krull N."/>
            <person name="Liu D.Y."/>
            <person name="Cavanagh H."/>
            <person name="Bos A."/>
            <person name="Gray C.A."/>
            <person name="Murphy B.T."/>
            <person name="Linington R.G."/>
            <person name="Eustaquio A.S."/>
        </authorList>
    </citation>
    <scope>NUCLEOTIDE SEQUENCE [LARGE SCALE GENOMIC DNA]</scope>
    <source>
        <strain evidence="7 8">RL17-350-BIC-A</strain>
    </source>
</reference>
<organism evidence="7 8">
    <name type="scientific">Paraburkholderia dipogonis</name>
    <dbReference type="NCBI Taxonomy" id="1211383"/>
    <lineage>
        <taxon>Bacteria</taxon>
        <taxon>Pseudomonadati</taxon>
        <taxon>Pseudomonadota</taxon>
        <taxon>Betaproteobacteria</taxon>
        <taxon>Burkholderiales</taxon>
        <taxon>Burkholderiaceae</taxon>
        <taxon>Paraburkholderia</taxon>
    </lineage>
</organism>
<dbReference type="Gene3D" id="1.10.10.10">
    <property type="entry name" value="Winged helix-like DNA-binding domain superfamily/Winged helix DNA-binding domain"/>
    <property type="match status" value="1"/>
</dbReference>
<dbReference type="InterPro" id="IPR005471">
    <property type="entry name" value="Tscrpt_reg_IclR_N"/>
</dbReference>
<evidence type="ECO:0000256" key="1">
    <source>
        <dbReference type="ARBA" id="ARBA00023015"/>
    </source>
</evidence>
<feature type="domain" description="IclR-ED" evidence="6">
    <location>
        <begin position="108"/>
        <end position="292"/>
    </location>
</feature>
<evidence type="ECO:0000313" key="7">
    <source>
        <dbReference type="EMBL" id="MFM0007647.1"/>
    </source>
</evidence>
<evidence type="ECO:0000256" key="4">
    <source>
        <dbReference type="SAM" id="MobiDB-lite"/>
    </source>
</evidence>
<dbReference type="InterPro" id="IPR036388">
    <property type="entry name" value="WH-like_DNA-bd_sf"/>
</dbReference>
<evidence type="ECO:0000259" key="6">
    <source>
        <dbReference type="PROSITE" id="PS51078"/>
    </source>
</evidence>
<dbReference type="RefSeq" id="WP_408182352.1">
    <property type="nucleotide sequence ID" value="NZ_JAQQEZ010000065.1"/>
</dbReference>
<dbReference type="Pfam" id="PF09339">
    <property type="entry name" value="HTH_IclR"/>
    <property type="match status" value="1"/>
</dbReference>
<dbReference type="Pfam" id="PF01614">
    <property type="entry name" value="IclR_C"/>
    <property type="match status" value="1"/>
</dbReference>
<dbReference type="Gene3D" id="3.30.450.40">
    <property type="match status" value="1"/>
</dbReference>
<comment type="caution">
    <text evidence="7">The sequence shown here is derived from an EMBL/GenBank/DDBJ whole genome shotgun (WGS) entry which is preliminary data.</text>
</comment>
<dbReference type="Proteomes" id="UP001629230">
    <property type="component" value="Unassembled WGS sequence"/>
</dbReference>
<dbReference type="InterPro" id="IPR014757">
    <property type="entry name" value="Tscrpt_reg_IclR_C"/>
</dbReference>
<protein>
    <submittedName>
        <fullName evidence="7">IclR family transcriptional regulator C-terminal domain-containing protein</fullName>
    </submittedName>
</protein>
<keyword evidence="1" id="KW-0805">Transcription regulation</keyword>
<evidence type="ECO:0000259" key="5">
    <source>
        <dbReference type="PROSITE" id="PS51077"/>
    </source>
</evidence>
<sequence>MKSLTDSDLAEDNENAAPSPLGAGLLDPHSHLAGAIERFSDDPDFVTALARGLAVILTLSEKRKRISIAQVSYLTGIPRAAARRSLYTLTKLGFAAMDDSKHFYLRPRILTLGHAYLSTSPVAVLAQPILDRLGETLEHGCALAVLDNDEIVYLARSVSSRVLSPALNVGRRLPAFCASIGRTLLAQLPESELESYLKTTRFQAYSKHTVTNPDELRVLLQKARADGYAFTREQIEPHLCSIAVPVRDSAGNYVAGLNIIIHGNLITEQEASERYFEPLHQAARVLGNSLIL</sequence>
<dbReference type="InterPro" id="IPR036390">
    <property type="entry name" value="WH_DNA-bd_sf"/>
</dbReference>
<dbReference type="SUPFAM" id="SSF46785">
    <property type="entry name" value="Winged helix' DNA-binding domain"/>
    <property type="match status" value="1"/>
</dbReference>
<keyword evidence="8" id="KW-1185">Reference proteome</keyword>
<dbReference type="InterPro" id="IPR029016">
    <property type="entry name" value="GAF-like_dom_sf"/>
</dbReference>
<gene>
    <name evidence="7" type="ORF">PQR57_42750</name>
</gene>
<dbReference type="SUPFAM" id="SSF55781">
    <property type="entry name" value="GAF domain-like"/>
    <property type="match status" value="1"/>
</dbReference>
<evidence type="ECO:0000313" key="8">
    <source>
        <dbReference type="Proteomes" id="UP001629230"/>
    </source>
</evidence>
<dbReference type="SMART" id="SM00346">
    <property type="entry name" value="HTH_ICLR"/>
    <property type="match status" value="1"/>
</dbReference>
<keyword evidence="2" id="KW-0238">DNA-binding</keyword>
<feature type="domain" description="HTH iclR-type" evidence="5">
    <location>
        <begin position="46"/>
        <end position="107"/>
    </location>
</feature>
<evidence type="ECO:0000256" key="2">
    <source>
        <dbReference type="ARBA" id="ARBA00023125"/>
    </source>
</evidence>
<dbReference type="PANTHER" id="PTHR30136:SF34">
    <property type="entry name" value="TRANSCRIPTIONAL REGULATOR"/>
    <property type="match status" value="1"/>
</dbReference>
<dbReference type="PROSITE" id="PS51078">
    <property type="entry name" value="ICLR_ED"/>
    <property type="match status" value="1"/>
</dbReference>
<dbReference type="PANTHER" id="PTHR30136">
    <property type="entry name" value="HELIX-TURN-HELIX TRANSCRIPTIONAL REGULATOR, ICLR FAMILY"/>
    <property type="match status" value="1"/>
</dbReference>
<accession>A0ABW9B4K6</accession>
<keyword evidence="3" id="KW-0804">Transcription</keyword>
<dbReference type="InterPro" id="IPR050707">
    <property type="entry name" value="HTH_MetabolicPath_Reg"/>
</dbReference>
<dbReference type="PROSITE" id="PS51077">
    <property type="entry name" value="HTH_ICLR"/>
    <property type="match status" value="1"/>
</dbReference>
<name>A0ABW9B4K6_9BURK</name>
<dbReference type="EMBL" id="JAQQEZ010000065">
    <property type="protein sequence ID" value="MFM0007647.1"/>
    <property type="molecule type" value="Genomic_DNA"/>
</dbReference>